<dbReference type="Proteomes" id="UP000653674">
    <property type="component" value="Unassembled WGS sequence"/>
</dbReference>
<name>A0A8J3LPL5_9ACTN</name>
<protein>
    <submittedName>
        <fullName evidence="3">DUF397 domain-containing protein</fullName>
    </submittedName>
</protein>
<dbReference type="Pfam" id="PF04149">
    <property type="entry name" value="DUF397"/>
    <property type="match status" value="1"/>
</dbReference>
<evidence type="ECO:0000313" key="3">
    <source>
        <dbReference type="EMBL" id="GIG75179.1"/>
    </source>
</evidence>
<reference evidence="3" key="1">
    <citation type="submission" date="2021-01" db="EMBL/GenBank/DDBJ databases">
        <title>Whole genome shotgun sequence of Planosporangium flavigriseum NBRC 105377.</title>
        <authorList>
            <person name="Komaki H."/>
            <person name="Tamura T."/>
        </authorList>
    </citation>
    <scope>NUCLEOTIDE SEQUENCE</scope>
    <source>
        <strain evidence="3">NBRC 105377</strain>
    </source>
</reference>
<keyword evidence="4" id="KW-1185">Reference proteome</keyword>
<sequence length="68" mass="7269">MSTADLSRARWKKSSRSSGDGQCVEVADLGDAVAVRDSKDPNGPVLVFTPDEWTAFLHSAKGGLFDQS</sequence>
<dbReference type="EMBL" id="BONU01000027">
    <property type="protein sequence ID" value="GIG75179.1"/>
    <property type="molecule type" value="Genomic_DNA"/>
</dbReference>
<feature type="domain" description="DUF397" evidence="2">
    <location>
        <begin position="9"/>
        <end position="61"/>
    </location>
</feature>
<gene>
    <name evidence="3" type="ORF">Pfl04_35830</name>
</gene>
<dbReference type="RefSeq" id="WP_168078255.1">
    <property type="nucleotide sequence ID" value="NZ_BAAAQJ010000007.1"/>
</dbReference>
<comment type="caution">
    <text evidence="3">The sequence shown here is derived from an EMBL/GenBank/DDBJ whole genome shotgun (WGS) entry which is preliminary data.</text>
</comment>
<evidence type="ECO:0000259" key="2">
    <source>
        <dbReference type="Pfam" id="PF04149"/>
    </source>
</evidence>
<accession>A0A8J3LPL5</accession>
<evidence type="ECO:0000313" key="4">
    <source>
        <dbReference type="Proteomes" id="UP000653674"/>
    </source>
</evidence>
<organism evidence="3 4">
    <name type="scientific">Planosporangium flavigriseum</name>
    <dbReference type="NCBI Taxonomy" id="373681"/>
    <lineage>
        <taxon>Bacteria</taxon>
        <taxon>Bacillati</taxon>
        <taxon>Actinomycetota</taxon>
        <taxon>Actinomycetes</taxon>
        <taxon>Micromonosporales</taxon>
        <taxon>Micromonosporaceae</taxon>
        <taxon>Planosporangium</taxon>
    </lineage>
</organism>
<proteinExistence type="predicted"/>
<dbReference type="InterPro" id="IPR007278">
    <property type="entry name" value="DUF397"/>
</dbReference>
<feature type="region of interest" description="Disordered" evidence="1">
    <location>
        <begin position="1"/>
        <end position="22"/>
    </location>
</feature>
<dbReference type="AlphaFoldDB" id="A0A8J3LPL5"/>
<evidence type="ECO:0000256" key="1">
    <source>
        <dbReference type="SAM" id="MobiDB-lite"/>
    </source>
</evidence>